<dbReference type="InterPro" id="IPR021834">
    <property type="entry name" value="DUF3426"/>
</dbReference>
<gene>
    <name evidence="4" type="ORF">PSm6_13730</name>
</gene>
<dbReference type="Pfam" id="PF13719">
    <property type="entry name" value="Zn_ribbon_5"/>
    <property type="match status" value="1"/>
</dbReference>
<feature type="domain" description="Zinc finger/thioredoxin putative" evidence="3">
    <location>
        <begin position="6"/>
        <end position="41"/>
    </location>
</feature>
<dbReference type="RefSeq" id="WP_021222382.1">
    <property type="nucleotide sequence ID" value="NZ_AP023081.1"/>
</dbReference>
<sequence length="472" mass="50865">MTESFVTQCPHCQTSFRVSRAQLGAAQGAVRCGACLHVFNAAKQLLGAMSAGEPKPSTPAPQAPRPAAPAAPKPAPPVAPVAPAQPASPAPSVATLLKSPLASAPVPPPAPVPPAVPPGKTADKNTLWIHDDLDLDSLDLDEELAKLEQEELKLSQEFLALQAAPKPGEQSYGQHVESTDKHDERWAEALLREDAPRAAPSAPRPTPPAVAERPATIEPPAPQRKEPALSLDDDLDDDPAPAFGPAADRDDEPTDEPARARIGASDEEDDEIDEPPVAPARTPPRNEPGLRGGNLLDIDDEPLQLDWQQPKKPWGRWIGWGALNLLGAIALAGQYVWYHFDELARTDQYRPWFEQLCPELGCQLPSKVEIALIKSSNLVVRSHPDFTGALVVDAILYNRASFSQPFPLLELRFADINGQLLASRRFKPGEYLAGELAGQSEMPPQTPIHISLDILDPGTKAVNYSLSFHSPE</sequence>
<feature type="region of interest" description="Disordered" evidence="2">
    <location>
        <begin position="193"/>
        <end position="297"/>
    </location>
</feature>
<feature type="region of interest" description="Disordered" evidence="2">
    <location>
        <begin position="50"/>
        <end position="123"/>
    </location>
</feature>
<feature type="compositionally biased region" description="Pro residues" evidence="2">
    <location>
        <begin position="105"/>
        <end position="117"/>
    </location>
</feature>
<name>A0ABM7L638_9PSED</name>
<dbReference type="InterPro" id="IPR011723">
    <property type="entry name" value="Znf/thioredoxin_put"/>
</dbReference>
<feature type="compositionally biased region" description="Pro residues" evidence="2">
    <location>
        <begin position="276"/>
        <end position="286"/>
    </location>
</feature>
<proteinExistence type="predicted"/>
<dbReference type="EMBL" id="AP023081">
    <property type="protein sequence ID" value="BCD84966.1"/>
    <property type="molecule type" value="Genomic_DNA"/>
</dbReference>
<reference evidence="4" key="1">
    <citation type="submission" date="2020-05" db="EMBL/GenBank/DDBJ databases">
        <title>Complete genome sequence of Pseudomonas sp. Sm006.</title>
        <authorList>
            <person name="Takeuchi K."/>
            <person name="Someya N."/>
        </authorList>
    </citation>
    <scope>NUCLEOTIDE SEQUENCE</scope>
    <source>
        <strain evidence="4">Sm006</strain>
    </source>
</reference>
<keyword evidence="5" id="KW-1185">Reference proteome</keyword>
<protein>
    <recommendedName>
        <fullName evidence="3">Zinc finger/thioredoxin putative domain-containing protein</fullName>
    </recommendedName>
</protein>
<evidence type="ECO:0000313" key="4">
    <source>
        <dbReference type="EMBL" id="BCD84966.1"/>
    </source>
</evidence>
<evidence type="ECO:0000256" key="2">
    <source>
        <dbReference type="SAM" id="MobiDB-lite"/>
    </source>
</evidence>
<feature type="compositionally biased region" description="Pro residues" evidence="2">
    <location>
        <begin position="56"/>
        <end position="80"/>
    </location>
</feature>
<dbReference type="NCBIfam" id="TIGR02098">
    <property type="entry name" value="MJ0042_CXXC"/>
    <property type="match status" value="1"/>
</dbReference>
<feature type="compositionally biased region" description="Low complexity" evidence="2">
    <location>
        <begin position="81"/>
        <end position="95"/>
    </location>
</feature>
<keyword evidence="1" id="KW-0175">Coiled coil</keyword>
<accession>A0ABM7L638</accession>
<organism evidence="4 5">
    <name type="scientific">Pseudomonas solani</name>
    <dbReference type="NCBI Taxonomy" id="2731552"/>
    <lineage>
        <taxon>Bacteria</taxon>
        <taxon>Pseudomonadati</taxon>
        <taxon>Pseudomonadota</taxon>
        <taxon>Gammaproteobacteria</taxon>
        <taxon>Pseudomonadales</taxon>
        <taxon>Pseudomonadaceae</taxon>
        <taxon>Pseudomonas</taxon>
    </lineage>
</organism>
<dbReference type="Proteomes" id="UP001064896">
    <property type="component" value="Chromosome"/>
</dbReference>
<feature type="coiled-coil region" evidence="1">
    <location>
        <begin position="130"/>
        <end position="164"/>
    </location>
</feature>
<dbReference type="Pfam" id="PF11906">
    <property type="entry name" value="DUF3426"/>
    <property type="match status" value="1"/>
</dbReference>
<feature type="compositionally biased region" description="Acidic residues" evidence="2">
    <location>
        <begin position="265"/>
        <end position="274"/>
    </location>
</feature>
<dbReference type="PRINTS" id="PR01217">
    <property type="entry name" value="PRICHEXTENSN"/>
</dbReference>
<evidence type="ECO:0000313" key="5">
    <source>
        <dbReference type="Proteomes" id="UP001064896"/>
    </source>
</evidence>
<evidence type="ECO:0000259" key="3">
    <source>
        <dbReference type="Pfam" id="PF13719"/>
    </source>
</evidence>
<evidence type="ECO:0000256" key="1">
    <source>
        <dbReference type="SAM" id="Coils"/>
    </source>
</evidence>